<keyword evidence="3" id="KW-0540">Nuclease</keyword>
<dbReference type="InterPro" id="IPR038570">
    <property type="entry name" value="HicA_sf"/>
</dbReference>
<accession>A0A9X7J4J5</accession>
<dbReference type="Proteomes" id="UP000239430">
    <property type="component" value="Unassembled WGS sequence"/>
</dbReference>
<dbReference type="AlphaFoldDB" id="A0A9X7J4J5"/>
<dbReference type="Pfam" id="PF07927">
    <property type="entry name" value="HicA_toxin"/>
    <property type="match status" value="1"/>
</dbReference>
<keyword evidence="6" id="KW-0694">RNA-binding</keyword>
<keyword evidence="7" id="KW-0346">Stress response</keyword>
<sequence>MKRKELLRHLHQYGCRQLREGGNHTVFFNPSTFKTSTVPRHNEIEDFLANKICKDLGIPLIKKPS</sequence>
<dbReference type="GO" id="GO:0004519">
    <property type="term" value="F:endonuclease activity"/>
    <property type="evidence" value="ECO:0007669"/>
    <property type="project" value="UniProtKB-KW"/>
</dbReference>
<dbReference type="EMBL" id="PVXL01000021">
    <property type="protein sequence ID" value="PRR76319.1"/>
    <property type="molecule type" value="Genomic_DNA"/>
</dbReference>
<keyword evidence="5" id="KW-0378">Hydrolase</keyword>
<gene>
    <name evidence="8" type="ORF">MOST_04800</name>
</gene>
<organism evidence="8 9">
    <name type="scientific">Neomoorella stamsii</name>
    <dbReference type="NCBI Taxonomy" id="1266720"/>
    <lineage>
        <taxon>Bacteria</taxon>
        <taxon>Bacillati</taxon>
        <taxon>Bacillota</taxon>
        <taxon>Clostridia</taxon>
        <taxon>Neomoorellales</taxon>
        <taxon>Neomoorellaceae</taxon>
        <taxon>Neomoorella</taxon>
    </lineage>
</organism>
<evidence type="ECO:0000256" key="3">
    <source>
        <dbReference type="ARBA" id="ARBA00022722"/>
    </source>
</evidence>
<evidence type="ECO:0000256" key="2">
    <source>
        <dbReference type="ARBA" id="ARBA00022649"/>
    </source>
</evidence>
<protein>
    <submittedName>
        <fullName evidence="8">YcfA-like protein</fullName>
    </submittedName>
</protein>
<evidence type="ECO:0000313" key="8">
    <source>
        <dbReference type="EMBL" id="PRR76319.1"/>
    </source>
</evidence>
<proteinExistence type="inferred from homology"/>
<keyword evidence="9" id="KW-1185">Reference proteome</keyword>
<dbReference type="Gene3D" id="3.30.920.30">
    <property type="entry name" value="Hypothetical protein"/>
    <property type="match status" value="1"/>
</dbReference>
<dbReference type="SUPFAM" id="SSF54786">
    <property type="entry name" value="YcfA/nrd intein domain"/>
    <property type="match status" value="1"/>
</dbReference>
<dbReference type="RefSeq" id="WP_054936320.1">
    <property type="nucleotide sequence ID" value="NZ_PVXL01000021.1"/>
</dbReference>
<reference evidence="8 9" key="1">
    <citation type="submission" date="2018-03" db="EMBL/GenBank/DDBJ databases">
        <title>Genome sequence of Moorella stamsii DSM 26217.</title>
        <authorList>
            <person name="Poehlein A."/>
            <person name="Daniel R."/>
        </authorList>
    </citation>
    <scope>NUCLEOTIDE SEQUENCE [LARGE SCALE GENOMIC DNA]</scope>
    <source>
        <strain evidence="9">DSM 26217</strain>
    </source>
</reference>
<dbReference type="InterPro" id="IPR012933">
    <property type="entry name" value="HicA_mRNA_interferase"/>
</dbReference>
<keyword evidence="4" id="KW-0255">Endonuclease</keyword>
<comment type="similarity">
    <text evidence="1">Belongs to the HicA mRNA interferase family.</text>
</comment>
<dbReference type="GO" id="GO:0003729">
    <property type="term" value="F:mRNA binding"/>
    <property type="evidence" value="ECO:0007669"/>
    <property type="project" value="InterPro"/>
</dbReference>
<evidence type="ECO:0000256" key="7">
    <source>
        <dbReference type="ARBA" id="ARBA00023016"/>
    </source>
</evidence>
<name>A0A9X7J4J5_9FIRM</name>
<comment type="caution">
    <text evidence="8">The sequence shown here is derived from an EMBL/GenBank/DDBJ whole genome shotgun (WGS) entry which is preliminary data.</text>
</comment>
<evidence type="ECO:0000256" key="5">
    <source>
        <dbReference type="ARBA" id="ARBA00022801"/>
    </source>
</evidence>
<evidence type="ECO:0000256" key="1">
    <source>
        <dbReference type="ARBA" id="ARBA00006620"/>
    </source>
</evidence>
<evidence type="ECO:0000256" key="6">
    <source>
        <dbReference type="ARBA" id="ARBA00022884"/>
    </source>
</evidence>
<dbReference type="GO" id="GO:0016787">
    <property type="term" value="F:hydrolase activity"/>
    <property type="evidence" value="ECO:0007669"/>
    <property type="project" value="UniProtKB-KW"/>
</dbReference>
<evidence type="ECO:0000256" key="4">
    <source>
        <dbReference type="ARBA" id="ARBA00022759"/>
    </source>
</evidence>
<keyword evidence="2" id="KW-1277">Toxin-antitoxin system</keyword>
<evidence type="ECO:0000313" key="9">
    <source>
        <dbReference type="Proteomes" id="UP000239430"/>
    </source>
</evidence>